<evidence type="ECO:0000313" key="4">
    <source>
        <dbReference type="Proteomes" id="UP000184268"/>
    </source>
</evidence>
<dbReference type="RefSeq" id="WP_082766619.1">
    <property type="nucleotide sequence ID" value="NZ_FQXG01000001.1"/>
</dbReference>
<dbReference type="PANTHER" id="PTHR24361">
    <property type="entry name" value="MITOGEN-ACTIVATED KINASE KINASE KINASE"/>
    <property type="match status" value="1"/>
</dbReference>
<dbReference type="SMART" id="SM00220">
    <property type="entry name" value="S_TKc"/>
    <property type="match status" value="1"/>
</dbReference>
<dbReference type="GO" id="GO:0005737">
    <property type="term" value="C:cytoplasm"/>
    <property type="evidence" value="ECO:0007669"/>
    <property type="project" value="TreeGrafter"/>
</dbReference>
<dbReference type="SUPFAM" id="SSF56112">
    <property type="entry name" value="Protein kinase-like (PK-like)"/>
    <property type="match status" value="1"/>
</dbReference>
<dbReference type="PROSITE" id="PS50011">
    <property type="entry name" value="PROTEIN_KINASE_DOM"/>
    <property type="match status" value="1"/>
</dbReference>
<dbReference type="InterPro" id="IPR011009">
    <property type="entry name" value="Kinase-like_dom_sf"/>
</dbReference>
<keyword evidence="4" id="KW-1185">Reference proteome</keyword>
<dbReference type="GO" id="GO:0004674">
    <property type="term" value="F:protein serine/threonine kinase activity"/>
    <property type="evidence" value="ECO:0007669"/>
    <property type="project" value="TreeGrafter"/>
</dbReference>
<dbReference type="InterPro" id="IPR053235">
    <property type="entry name" value="Ser_Thr_kinase"/>
</dbReference>
<reference evidence="4" key="1">
    <citation type="submission" date="2016-11" db="EMBL/GenBank/DDBJ databases">
        <authorList>
            <person name="Varghese N."/>
            <person name="Submissions S."/>
        </authorList>
    </citation>
    <scope>NUCLEOTIDE SEQUENCE [LARGE SCALE GENOMIC DNA]</scope>
    <source>
        <strain evidence="4">DSM 16917</strain>
    </source>
</reference>
<dbReference type="OrthoDB" id="9801841at2"/>
<dbReference type="InterPro" id="IPR011528">
    <property type="entry name" value="NERD"/>
</dbReference>
<dbReference type="Pfam" id="PF08378">
    <property type="entry name" value="NERD"/>
    <property type="match status" value="1"/>
</dbReference>
<name>A0A1M5NVD3_9GAMM</name>
<evidence type="ECO:0000259" key="2">
    <source>
        <dbReference type="PROSITE" id="PS50965"/>
    </source>
</evidence>
<feature type="domain" description="Protein kinase" evidence="1">
    <location>
        <begin position="419"/>
        <end position="659"/>
    </location>
</feature>
<dbReference type="Gene3D" id="1.10.510.10">
    <property type="entry name" value="Transferase(Phosphotransferase) domain 1"/>
    <property type="match status" value="1"/>
</dbReference>
<evidence type="ECO:0000259" key="1">
    <source>
        <dbReference type="PROSITE" id="PS50011"/>
    </source>
</evidence>
<gene>
    <name evidence="3" type="ORF">SAMN02745129_1182</name>
</gene>
<proteinExistence type="predicted"/>
<accession>A0A1M5NVD3</accession>
<dbReference type="Proteomes" id="UP000184268">
    <property type="component" value="Unassembled WGS sequence"/>
</dbReference>
<keyword evidence="3" id="KW-0808">Transferase</keyword>
<dbReference type="EMBL" id="FQXG01000001">
    <property type="protein sequence ID" value="SHG93149.1"/>
    <property type="molecule type" value="Genomic_DNA"/>
</dbReference>
<dbReference type="InterPro" id="IPR000719">
    <property type="entry name" value="Prot_kinase_dom"/>
</dbReference>
<sequence length="672" mass="76161">MAKQIRFGEAVNDSERWAFKMLAEELPENYLLLTNIEIPTQSGQALEVDALVIGQWGIYVVDVKGYIGQLEAGQHAWRLDGRDVDNSLAKANYVARVLAGRFKHKFPIGVYAPWCQGMVFVTGRRGSEISLNKTNNSLSIFTPQRIVDALTKEWALTARHIHPVTDQQKQHVLDAIGQVALVEQRNNKIQDFEKRKCLYIKHGLEIWQADYNPGDWQAPWLLKILVPSECEDSNQAKELERQLREELYRFQQLAGCSGVPFTAPLIQDGEQLVLPIRMPRGTAMHQFELSRLNREQALQLLVRASTALLQIHRRGVTVSGWGENGIFLSEEGEVEFIDIRNTLTEADDIQHFATAFAELAQQTHEPRITSWFRDAIKGHQTSLDPLRLDLTLVLQRPQTARLEAKVDELAPGRTIDGRYLLEQEVMKSDNSQLWQAMHLQGQYRCALSVYREGARQWPQLASTYKSLKGIYHPHVEQVLDFGEMGEADTLYITRAWVDGPSLRDRQGEIRLGQPRMWCRQLLTALQYLHSQEIYHGAICPANIICTDEKAVLVNFGVGLDVAASGFARNYADPELWAHQGRAEQDIFGLVASFIDVLAPGKVARSHQDLLDAVDAFSDSLMPQAFKDLCRRALNFELELQVGQDYLAQLDMEAEQAPWLKDLPPELLAPAEQ</sequence>
<feature type="domain" description="NERD" evidence="2">
    <location>
        <begin position="10"/>
        <end position="121"/>
    </location>
</feature>
<dbReference type="STRING" id="299255.SAMN02745129_1182"/>
<keyword evidence="3" id="KW-0418">Kinase</keyword>
<evidence type="ECO:0000313" key="3">
    <source>
        <dbReference type="EMBL" id="SHG93149.1"/>
    </source>
</evidence>
<protein>
    <submittedName>
        <fullName evidence="3">Protein kinase domain-containing protein</fullName>
    </submittedName>
</protein>
<dbReference type="AlphaFoldDB" id="A0A1M5NVD3"/>
<dbReference type="PROSITE" id="PS50965">
    <property type="entry name" value="NERD"/>
    <property type="match status" value="1"/>
</dbReference>
<organism evidence="3 4">
    <name type="scientific">Ferrimonas marina</name>
    <dbReference type="NCBI Taxonomy" id="299255"/>
    <lineage>
        <taxon>Bacteria</taxon>
        <taxon>Pseudomonadati</taxon>
        <taxon>Pseudomonadota</taxon>
        <taxon>Gammaproteobacteria</taxon>
        <taxon>Alteromonadales</taxon>
        <taxon>Ferrimonadaceae</taxon>
        <taxon>Ferrimonas</taxon>
    </lineage>
</organism>
<dbReference type="GO" id="GO:0005524">
    <property type="term" value="F:ATP binding"/>
    <property type="evidence" value="ECO:0007669"/>
    <property type="project" value="InterPro"/>
</dbReference>
<dbReference type="Pfam" id="PF00069">
    <property type="entry name" value="Pkinase"/>
    <property type="match status" value="1"/>
</dbReference>